<dbReference type="Proteomes" id="UP001060261">
    <property type="component" value="Chromosome"/>
</dbReference>
<name>A0ABY5YGU5_9DEIO</name>
<keyword evidence="1" id="KW-0472">Membrane</keyword>
<dbReference type="EMBL" id="CP104213">
    <property type="protein sequence ID" value="UWX64293.1"/>
    <property type="molecule type" value="Genomic_DNA"/>
</dbReference>
<feature type="transmembrane region" description="Helical" evidence="1">
    <location>
        <begin position="25"/>
        <end position="43"/>
    </location>
</feature>
<gene>
    <name evidence="2" type="ORF">N0D28_01050</name>
</gene>
<proteinExistence type="predicted"/>
<sequence>MISWLAIAFKYIDLYTTKKVNIEDLYYKGDVFLIVLVLNATLMGDTATKIKKSTLARAIIIFISFVSCSLCIYIYASSDVLKHDLETLRFLKFISKVLVGSIIILNIVQILIEGREQDE</sequence>
<keyword evidence="1" id="KW-1133">Transmembrane helix</keyword>
<organism evidence="2 3">
    <name type="scientific">Deinococcus rubellus</name>
    <dbReference type="NCBI Taxonomy" id="1889240"/>
    <lineage>
        <taxon>Bacteria</taxon>
        <taxon>Thermotogati</taxon>
        <taxon>Deinococcota</taxon>
        <taxon>Deinococci</taxon>
        <taxon>Deinococcales</taxon>
        <taxon>Deinococcaceae</taxon>
        <taxon>Deinococcus</taxon>
    </lineage>
</organism>
<protein>
    <submittedName>
        <fullName evidence="2">Uncharacterized protein</fullName>
    </submittedName>
</protein>
<evidence type="ECO:0000313" key="3">
    <source>
        <dbReference type="Proteomes" id="UP001060261"/>
    </source>
</evidence>
<feature type="transmembrane region" description="Helical" evidence="1">
    <location>
        <begin position="88"/>
        <end position="112"/>
    </location>
</feature>
<accession>A0ABY5YGU5</accession>
<feature type="transmembrane region" description="Helical" evidence="1">
    <location>
        <begin position="55"/>
        <end position="76"/>
    </location>
</feature>
<dbReference type="RefSeq" id="WP_260560568.1">
    <property type="nucleotide sequence ID" value="NZ_CP104213.1"/>
</dbReference>
<evidence type="ECO:0000313" key="2">
    <source>
        <dbReference type="EMBL" id="UWX64293.1"/>
    </source>
</evidence>
<keyword evidence="1" id="KW-0812">Transmembrane</keyword>
<evidence type="ECO:0000256" key="1">
    <source>
        <dbReference type="SAM" id="Phobius"/>
    </source>
</evidence>
<keyword evidence="3" id="KW-1185">Reference proteome</keyword>
<reference evidence="2" key="1">
    <citation type="submission" date="2022-09" db="EMBL/GenBank/DDBJ databases">
        <title>genome sequence of Deinococcus rubellus.</title>
        <authorList>
            <person name="Srinivasan S."/>
        </authorList>
    </citation>
    <scope>NUCLEOTIDE SEQUENCE</scope>
    <source>
        <strain evidence="2">Ant6</strain>
    </source>
</reference>